<gene>
    <name evidence="6" type="ORF">FA13DRAFT_1757321</name>
</gene>
<protein>
    <recommendedName>
        <fullName evidence="5">MYND-type domain-containing protein</fullName>
    </recommendedName>
</protein>
<name>A0A4Y7SLA7_COPMI</name>
<evidence type="ECO:0000313" key="7">
    <source>
        <dbReference type="Proteomes" id="UP000298030"/>
    </source>
</evidence>
<evidence type="ECO:0000256" key="2">
    <source>
        <dbReference type="ARBA" id="ARBA00022771"/>
    </source>
</evidence>
<evidence type="ECO:0000313" key="6">
    <source>
        <dbReference type="EMBL" id="TEB22394.1"/>
    </source>
</evidence>
<comment type="caution">
    <text evidence="6">The sequence shown here is derived from an EMBL/GenBank/DDBJ whole genome shotgun (WGS) entry which is preliminary data.</text>
</comment>
<dbReference type="InterPro" id="IPR027974">
    <property type="entry name" value="DUF4470"/>
</dbReference>
<reference evidence="6 7" key="1">
    <citation type="journal article" date="2019" name="Nat. Ecol. Evol.">
        <title>Megaphylogeny resolves global patterns of mushroom evolution.</title>
        <authorList>
            <person name="Varga T."/>
            <person name="Krizsan K."/>
            <person name="Foldi C."/>
            <person name="Dima B."/>
            <person name="Sanchez-Garcia M."/>
            <person name="Sanchez-Ramirez S."/>
            <person name="Szollosi G.J."/>
            <person name="Szarkandi J.G."/>
            <person name="Papp V."/>
            <person name="Albert L."/>
            <person name="Andreopoulos W."/>
            <person name="Angelini C."/>
            <person name="Antonin V."/>
            <person name="Barry K.W."/>
            <person name="Bougher N.L."/>
            <person name="Buchanan P."/>
            <person name="Buyck B."/>
            <person name="Bense V."/>
            <person name="Catcheside P."/>
            <person name="Chovatia M."/>
            <person name="Cooper J."/>
            <person name="Damon W."/>
            <person name="Desjardin D."/>
            <person name="Finy P."/>
            <person name="Geml J."/>
            <person name="Haridas S."/>
            <person name="Hughes K."/>
            <person name="Justo A."/>
            <person name="Karasinski D."/>
            <person name="Kautmanova I."/>
            <person name="Kiss B."/>
            <person name="Kocsube S."/>
            <person name="Kotiranta H."/>
            <person name="LaButti K.M."/>
            <person name="Lechner B.E."/>
            <person name="Liimatainen K."/>
            <person name="Lipzen A."/>
            <person name="Lukacs Z."/>
            <person name="Mihaltcheva S."/>
            <person name="Morgado L.N."/>
            <person name="Niskanen T."/>
            <person name="Noordeloos M.E."/>
            <person name="Ohm R.A."/>
            <person name="Ortiz-Santana B."/>
            <person name="Ovrebo C."/>
            <person name="Racz N."/>
            <person name="Riley R."/>
            <person name="Savchenko A."/>
            <person name="Shiryaev A."/>
            <person name="Soop K."/>
            <person name="Spirin V."/>
            <person name="Szebenyi C."/>
            <person name="Tomsovsky M."/>
            <person name="Tulloss R.E."/>
            <person name="Uehling J."/>
            <person name="Grigoriev I.V."/>
            <person name="Vagvolgyi C."/>
            <person name="Papp T."/>
            <person name="Martin F.M."/>
            <person name="Miettinen O."/>
            <person name="Hibbett D.S."/>
            <person name="Nagy L.G."/>
        </authorList>
    </citation>
    <scope>NUCLEOTIDE SEQUENCE [LARGE SCALE GENOMIC DNA]</scope>
    <source>
        <strain evidence="6 7">FP101781</strain>
    </source>
</reference>
<dbReference type="Gene3D" id="6.10.140.2220">
    <property type="match status" value="1"/>
</dbReference>
<evidence type="ECO:0000256" key="3">
    <source>
        <dbReference type="ARBA" id="ARBA00022833"/>
    </source>
</evidence>
<dbReference type="OrthoDB" id="5282002at2759"/>
<dbReference type="InterPro" id="IPR002893">
    <property type="entry name" value="Znf_MYND"/>
</dbReference>
<proteinExistence type="predicted"/>
<dbReference type="STRING" id="71717.A0A4Y7SLA7"/>
<keyword evidence="7" id="KW-1185">Reference proteome</keyword>
<organism evidence="6 7">
    <name type="scientific">Coprinellus micaceus</name>
    <name type="common">Glistening ink-cap mushroom</name>
    <name type="synonym">Coprinus micaceus</name>
    <dbReference type="NCBI Taxonomy" id="71717"/>
    <lineage>
        <taxon>Eukaryota</taxon>
        <taxon>Fungi</taxon>
        <taxon>Dikarya</taxon>
        <taxon>Basidiomycota</taxon>
        <taxon>Agaricomycotina</taxon>
        <taxon>Agaricomycetes</taxon>
        <taxon>Agaricomycetidae</taxon>
        <taxon>Agaricales</taxon>
        <taxon>Agaricineae</taxon>
        <taxon>Psathyrellaceae</taxon>
        <taxon>Coprinellus</taxon>
    </lineage>
</organism>
<keyword evidence="3" id="KW-0862">Zinc</keyword>
<dbReference type="PROSITE" id="PS50865">
    <property type="entry name" value="ZF_MYND_2"/>
    <property type="match status" value="1"/>
</dbReference>
<evidence type="ECO:0000259" key="5">
    <source>
        <dbReference type="PROSITE" id="PS50865"/>
    </source>
</evidence>
<keyword evidence="1" id="KW-0479">Metal-binding</keyword>
<feature type="domain" description="MYND-type" evidence="5">
    <location>
        <begin position="21"/>
        <end position="65"/>
    </location>
</feature>
<dbReference type="GO" id="GO:0008270">
    <property type="term" value="F:zinc ion binding"/>
    <property type="evidence" value="ECO:0007669"/>
    <property type="project" value="UniProtKB-KW"/>
</dbReference>
<keyword evidence="2 4" id="KW-0863">Zinc-finger</keyword>
<sequence>MAKYIKEMMPTAVPPPKSLPCANVKVEAYEACDKPGTRACSACKLVSYCSKECQRAHWKKHKIDCNHTLAREGRPPSFITDSEEDNRLELGEFNGGTTLWGNMPAIDLINLKDNENDASKDFSLAFFASGDLRHVIKTVNSLPSNYSGHLDILINDGTPFVACRNLVLMLILGSIPDESMAVDVALHFWYSAFWPTDYRFKIASIVMEFTNHIDTGTSPFQIGGQSSIETGLFDKEMFGGLLMSYTSPQGLTNEDAQAEYDRIRSAPSRRDFRDRMYACLKPSHRVAFYEYRRFGIVLPFGAPNAHFNSANASLFHFNGKWLQTDYSDPLEGWNLDEVIERGKVYGAQPEDIYGCLYFFLSEQLREFYRRIRQFPIAFKLFNEEATKLSVLIQDGSLAEFGLPASTRFDRIEVSNILDFNYVGLEQTLTHLGPLLAPTSDAAIVGYFMNWFMKQKDGRATGAGEEVMKQSIDRIMTRTKDIDIVYDNSKPFSDFLRKHGVKSILKKTGLILRDAHRIVPHRLMVPLKASATKLPEFPSEDSCYYNVRESSPIHGQTEPL</sequence>
<dbReference type="Proteomes" id="UP000298030">
    <property type="component" value="Unassembled WGS sequence"/>
</dbReference>
<evidence type="ECO:0000256" key="4">
    <source>
        <dbReference type="PROSITE-ProRule" id="PRU00134"/>
    </source>
</evidence>
<dbReference type="Pfam" id="PF01753">
    <property type="entry name" value="zf-MYND"/>
    <property type="match status" value="1"/>
</dbReference>
<accession>A0A4Y7SLA7</accession>
<dbReference type="SUPFAM" id="SSF144232">
    <property type="entry name" value="HIT/MYND zinc finger-like"/>
    <property type="match status" value="1"/>
</dbReference>
<dbReference type="AlphaFoldDB" id="A0A4Y7SLA7"/>
<dbReference type="Pfam" id="PF14737">
    <property type="entry name" value="DUF4470"/>
    <property type="match status" value="1"/>
</dbReference>
<evidence type="ECO:0000256" key="1">
    <source>
        <dbReference type="ARBA" id="ARBA00022723"/>
    </source>
</evidence>
<dbReference type="EMBL" id="QPFP01000092">
    <property type="protein sequence ID" value="TEB22394.1"/>
    <property type="molecule type" value="Genomic_DNA"/>
</dbReference>